<protein>
    <submittedName>
        <fullName evidence="1">Uncharacterized protein</fullName>
    </submittedName>
</protein>
<proteinExistence type="predicted"/>
<name>A0AAX0K3K2_LACRH</name>
<dbReference type="AlphaFoldDB" id="A0AAX0K3K2"/>
<reference evidence="1 2" key="1">
    <citation type="submission" date="2017-01" db="EMBL/GenBank/DDBJ databases">
        <title>In silico prediction, in vitro antibacterial spectrum and physicochemical properties of a putative bacteriocin produced by Lactobacillus rhamnosus strain L156.4.</title>
        <authorList>
            <person name="Silveira A.M."/>
            <person name="Monteiro A.S."/>
            <person name="Santos V.L."/>
            <person name="Nicoli J.R."/>
            <person name="Azevedo V."/>
            <person name="Soares S.C."/>
            <person name="Castro-Oliveira L."/>
            <person name="Dias-Souza M.V."/>
            <person name="Nardi R.M."/>
        </authorList>
    </citation>
    <scope>NUCLEOTIDE SEQUENCE [LARGE SCALE GENOMIC DNA]</scope>
    <source>
        <strain evidence="1 2">L156.4</strain>
    </source>
</reference>
<evidence type="ECO:0000313" key="2">
    <source>
        <dbReference type="Proteomes" id="UP000189067"/>
    </source>
</evidence>
<sequence length="73" mass="8378">MFILTPHLPYKLCGVFLQFLTCHLNVNLFERAPDRYAGFAEKLSLLLLTNMLFKYDGNIVFLGFFGIIDCVSN</sequence>
<comment type="caution">
    <text evidence="1">The sequence shown here is derived from an EMBL/GenBank/DDBJ whole genome shotgun (WGS) entry which is preliminary data.</text>
</comment>
<organism evidence="1 2">
    <name type="scientific">Lacticaseibacillus rhamnosus</name>
    <name type="common">Lactobacillus rhamnosus</name>
    <dbReference type="NCBI Taxonomy" id="47715"/>
    <lineage>
        <taxon>Bacteria</taxon>
        <taxon>Bacillati</taxon>
        <taxon>Bacillota</taxon>
        <taxon>Bacilli</taxon>
        <taxon>Lactobacillales</taxon>
        <taxon>Lactobacillaceae</taxon>
        <taxon>Lacticaseibacillus</taxon>
    </lineage>
</organism>
<accession>A0AAX0K3K2</accession>
<gene>
    <name evidence="1" type="ORF">BWR10_06245</name>
</gene>
<dbReference type="EMBL" id="MTJY01000026">
    <property type="protein sequence ID" value="ONN74976.1"/>
    <property type="molecule type" value="Genomic_DNA"/>
</dbReference>
<evidence type="ECO:0000313" key="1">
    <source>
        <dbReference type="EMBL" id="ONN74976.1"/>
    </source>
</evidence>
<dbReference type="Proteomes" id="UP000189067">
    <property type="component" value="Unassembled WGS sequence"/>
</dbReference>